<dbReference type="InterPro" id="IPR012910">
    <property type="entry name" value="Plug_dom"/>
</dbReference>
<evidence type="ECO:0000256" key="1">
    <source>
        <dbReference type="ARBA" id="ARBA00004571"/>
    </source>
</evidence>
<dbReference type="InterPro" id="IPR037066">
    <property type="entry name" value="Plug_dom_sf"/>
</dbReference>
<evidence type="ECO:0000256" key="3">
    <source>
        <dbReference type="ARBA" id="ARBA00022448"/>
    </source>
</evidence>
<dbReference type="GO" id="GO:0038023">
    <property type="term" value="F:signaling receptor activity"/>
    <property type="evidence" value="ECO:0007669"/>
    <property type="project" value="InterPro"/>
</dbReference>
<dbReference type="FunFam" id="2.170.130.10:FF:000001">
    <property type="entry name" value="Catecholate siderophore TonB-dependent receptor"/>
    <property type="match status" value="1"/>
</dbReference>
<gene>
    <name evidence="19" type="ORF">A5892_01245</name>
</gene>
<reference evidence="19 20" key="1">
    <citation type="submission" date="2016-04" db="EMBL/GenBank/DDBJ databases">
        <title>Complete Genome Sequence of Halotalea alkalilenta IHB B 13600.</title>
        <authorList>
            <person name="Swarnkar M.K."/>
            <person name="Sharma A."/>
            <person name="Kaushal K."/>
            <person name="Soni R."/>
            <person name="Rana S."/>
            <person name="Singh A.K."/>
            <person name="Gulati A."/>
        </authorList>
    </citation>
    <scope>NUCLEOTIDE SEQUENCE [LARGE SCALE GENOMIC DNA]</scope>
    <source>
        <strain evidence="19 20">IHB B 13600</strain>
    </source>
</reference>
<dbReference type="Pfam" id="PF00593">
    <property type="entry name" value="TonB_dep_Rec_b-barrel"/>
    <property type="match status" value="1"/>
</dbReference>
<dbReference type="Gene3D" id="2.170.130.10">
    <property type="entry name" value="TonB-dependent receptor, plug domain"/>
    <property type="match status" value="1"/>
</dbReference>
<evidence type="ECO:0000256" key="11">
    <source>
        <dbReference type="ARBA" id="ARBA00023136"/>
    </source>
</evidence>
<name>A0A172YJN0_9GAMM</name>
<evidence type="ECO:0000256" key="7">
    <source>
        <dbReference type="ARBA" id="ARBA00022729"/>
    </source>
</evidence>
<protein>
    <submittedName>
        <fullName evidence="19">Ligand-gated channel protein</fullName>
    </submittedName>
</protein>
<dbReference type="GO" id="GO:0009279">
    <property type="term" value="C:cell outer membrane"/>
    <property type="evidence" value="ECO:0007669"/>
    <property type="project" value="UniProtKB-SubCell"/>
</dbReference>
<evidence type="ECO:0000256" key="8">
    <source>
        <dbReference type="ARBA" id="ARBA00023004"/>
    </source>
</evidence>
<evidence type="ECO:0000256" key="15">
    <source>
        <dbReference type="PROSITE-ProRule" id="PRU10143"/>
    </source>
</evidence>
<keyword evidence="13 14" id="KW-0998">Cell outer membrane</keyword>
<evidence type="ECO:0000313" key="20">
    <source>
        <dbReference type="Proteomes" id="UP000077875"/>
    </source>
</evidence>
<accession>A0A172YJN0</accession>
<dbReference type="InterPro" id="IPR010105">
    <property type="entry name" value="TonB_sidphr_rcpt"/>
</dbReference>
<dbReference type="PROSITE" id="PS52016">
    <property type="entry name" value="TONB_DEPENDENT_REC_3"/>
    <property type="match status" value="1"/>
</dbReference>
<dbReference type="InterPro" id="IPR010916">
    <property type="entry name" value="TonB_box_CS"/>
</dbReference>
<keyword evidence="7" id="KW-0732">Signal</keyword>
<dbReference type="GO" id="GO:0015891">
    <property type="term" value="P:siderophore transport"/>
    <property type="evidence" value="ECO:0007669"/>
    <property type="project" value="InterPro"/>
</dbReference>
<keyword evidence="10 15" id="KW-0798">TonB box</keyword>
<feature type="short sequence motif" description="TonB box" evidence="15">
    <location>
        <begin position="29"/>
        <end position="35"/>
    </location>
</feature>
<evidence type="ECO:0000313" key="19">
    <source>
        <dbReference type="EMBL" id="ANF59419.1"/>
    </source>
</evidence>
<comment type="similarity">
    <text evidence="2 14 16">Belongs to the TonB-dependent receptor family.</text>
</comment>
<evidence type="ECO:0000256" key="16">
    <source>
        <dbReference type="RuleBase" id="RU003357"/>
    </source>
</evidence>
<dbReference type="STRING" id="376489.A5892_01245"/>
<dbReference type="EMBL" id="CP015243">
    <property type="protein sequence ID" value="ANF59419.1"/>
    <property type="molecule type" value="Genomic_DNA"/>
</dbReference>
<dbReference type="Proteomes" id="UP000077875">
    <property type="component" value="Chromosome"/>
</dbReference>
<keyword evidence="3 14" id="KW-0813">Transport</keyword>
<keyword evidence="8" id="KW-0408">Iron</keyword>
<keyword evidence="12" id="KW-0675">Receptor</keyword>
<evidence type="ECO:0000256" key="12">
    <source>
        <dbReference type="ARBA" id="ARBA00023170"/>
    </source>
</evidence>
<comment type="subcellular location">
    <subcellularLocation>
        <location evidence="1 14">Cell outer membrane</location>
        <topology evidence="1 14">Multi-pass membrane protein</topology>
    </subcellularLocation>
</comment>
<dbReference type="Pfam" id="PF07715">
    <property type="entry name" value="Plug"/>
    <property type="match status" value="1"/>
</dbReference>
<feature type="domain" description="TonB-dependent receptor-like beta-barrel" evidence="17">
    <location>
        <begin position="236"/>
        <end position="654"/>
    </location>
</feature>
<keyword evidence="6 14" id="KW-0812">Transmembrane</keyword>
<evidence type="ECO:0000259" key="18">
    <source>
        <dbReference type="Pfam" id="PF07715"/>
    </source>
</evidence>
<evidence type="ECO:0000256" key="14">
    <source>
        <dbReference type="PROSITE-ProRule" id="PRU01360"/>
    </source>
</evidence>
<evidence type="ECO:0000256" key="5">
    <source>
        <dbReference type="ARBA" id="ARBA00022496"/>
    </source>
</evidence>
<proteinExistence type="inferred from homology"/>
<keyword evidence="11 14" id="KW-0472">Membrane</keyword>
<evidence type="ECO:0000259" key="17">
    <source>
        <dbReference type="Pfam" id="PF00593"/>
    </source>
</evidence>
<dbReference type="InterPro" id="IPR039426">
    <property type="entry name" value="TonB-dep_rcpt-like"/>
</dbReference>
<dbReference type="AlphaFoldDB" id="A0A172YJN0"/>
<evidence type="ECO:0000256" key="4">
    <source>
        <dbReference type="ARBA" id="ARBA00022452"/>
    </source>
</evidence>
<dbReference type="PANTHER" id="PTHR32552:SF68">
    <property type="entry name" value="FERRICHROME OUTER MEMBRANE TRANSPORTER_PHAGE RECEPTOR"/>
    <property type="match status" value="1"/>
</dbReference>
<dbReference type="NCBIfam" id="TIGR01783">
    <property type="entry name" value="TonB-siderophor"/>
    <property type="match status" value="1"/>
</dbReference>
<dbReference type="KEGG" id="haa:A5892_01245"/>
<sequence length="686" mass="76098">MALFSSSTAILLSSHALGQVAGSSETLDTLTVEAARQSAVGPDRTIVADSTATGSKTDTPLLDLSAAVSVITEPEMRKRSVQNLQEILAYTSSVSVDEYGSDDRYDFYRIRGFSQTSLGTYRDGLSVRTANFTSSRVEPYGLQRVEVLKGSTSTLFGLNSPGGIVNTITKRPQEQKFGEVYTTLGDGHTETGTDFGGPIDANREWTYRITTKWQDGDNGVDHARDDRFYFAPALTWRPSDATSLTLLAGYNKRKGNTSRSIPYGSGIDPETFLGEPDFDKMDTIERNIGYQFEHNFGNGLTFRQNTRYTNLDLLYETVYPGAADPSEERTAFAVHGERNLFTIDNQLQYDTQVAGVGSRTLAGFDYFNDDVNERQFNGTAAGIDIYDPNYCGRACVSLDSGSTWSQKQIARGFYLQEELTFADRWILTLGGRYDDVYTGADAYSANDYAFTKRAGLTYRVRNDLSVYANYSESFQPPTSRTLIEGSPEPQEGTQYEVGMKYRPENTDAMFTLALFDLTQTNVTTNVDTNLYRQTGEVNVRGIELESKIAISDRFNLIASYSYWDSEITKDGLTGNEGNRPGLVPKHLASLWADYTIPGDASRGDLTLGLGTRFVSSSYVDDANTGKTGSHTLVDALINYRINQNLELSLNATNLFGREYISYVNDFSNAAFYGDSRAVRTTLRYLW</sequence>
<evidence type="ECO:0000256" key="6">
    <source>
        <dbReference type="ARBA" id="ARBA00022692"/>
    </source>
</evidence>
<dbReference type="Gene3D" id="2.40.170.20">
    <property type="entry name" value="TonB-dependent receptor, beta-barrel domain"/>
    <property type="match status" value="1"/>
</dbReference>
<organism evidence="19 20">
    <name type="scientific">Halotalea alkalilenta</name>
    <dbReference type="NCBI Taxonomy" id="376489"/>
    <lineage>
        <taxon>Bacteria</taxon>
        <taxon>Pseudomonadati</taxon>
        <taxon>Pseudomonadota</taxon>
        <taxon>Gammaproteobacteria</taxon>
        <taxon>Oceanospirillales</taxon>
        <taxon>Halomonadaceae</taxon>
        <taxon>Halotalea</taxon>
    </lineage>
</organism>
<dbReference type="PANTHER" id="PTHR32552">
    <property type="entry name" value="FERRICHROME IRON RECEPTOR-RELATED"/>
    <property type="match status" value="1"/>
</dbReference>
<evidence type="ECO:0000256" key="10">
    <source>
        <dbReference type="ARBA" id="ARBA00023077"/>
    </source>
</evidence>
<dbReference type="InterPro" id="IPR036942">
    <property type="entry name" value="Beta-barrel_TonB_sf"/>
</dbReference>
<evidence type="ECO:0000256" key="2">
    <source>
        <dbReference type="ARBA" id="ARBA00009810"/>
    </source>
</evidence>
<keyword evidence="5" id="KW-0410">Iron transport</keyword>
<dbReference type="SUPFAM" id="SSF56935">
    <property type="entry name" value="Porins"/>
    <property type="match status" value="1"/>
</dbReference>
<dbReference type="InterPro" id="IPR000531">
    <property type="entry name" value="Beta-barrel_TonB"/>
</dbReference>
<dbReference type="PROSITE" id="PS00430">
    <property type="entry name" value="TONB_DEPENDENT_REC_1"/>
    <property type="match status" value="1"/>
</dbReference>
<evidence type="ECO:0000256" key="13">
    <source>
        <dbReference type="ARBA" id="ARBA00023237"/>
    </source>
</evidence>
<dbReference type="CDD" id="cd01347">
    <property type="entry name" value="ligand_gated_channel"/>
    <property type="match status" value="1"/>
</dbReference>
<keyword evidence="20" id="KW-1185">Reference proteome</keyword>
<evidence type="ECO:0000256" key="9">
    <source>
        <dbReference type="ARBA" id="ARBA00023065"/>
    </source>
</evidence>
<keyword evidence="9" id="KW-0406">Ion transport</keyword>
<keyword evidence="4 14" id="KW-1134">Transmembrane beta strand</keyword>
<feature type="domain" description="TonB-dependent receptor plug" evidence="18">
    <location>
        <begin position="61"/>
        <end position="164"/>
    </location>
</feature>
<dbReference type="GO" id="GO:0015344">
    <property type="term" value="F:siderophore uptake transmembrane transporter activity"/>
    <property type="evidence" value="ECO:0007669"/>
    <property type="project" value="TreeGrafter"/>
</dbReference>